<dbReference type="InterPro" id="IPR017930">
    <property type="entry name" value="Myb_dom"/>
</dbReference>
<dbReference type="PROSITE" id="PS50090">
    <property type="entry name" value="MYB_LIKE"/>
    <property type="match status" value="2"/>
</dbReference>
<comment type="caution">
    <text evidence="9">The sequence shown here is derived from an EMBL/GenBank/DDBJ whole genome shotgun (WGS) entry which is preliminary data.</text>
</comment>
<keyword evidence="3" id="KW-0238">DNA-binding</keyword>
<evidence type="ECO:0000256" key="4">
    <source>
        <dbReference type="ARBA" id="ARBA00023163"/>
    </source>
</evidence>
<dbReference type="Pfam" id="PF00249">
    <property type="entry name" value="Myb_DNA-binding"/>
    <property type="match status" value="1"/>
</dbReference>
<dbReference type="InterPro" id="IPR001005">
    <property type="entry name" value="SANT/Myb"/>
</dbReference>
<dbReference type="CDD" id="cd00167">
    <property type="entry name" value="SANT"/>
    <property type="match status" value="2"/>
</dbReference>
<keyword evidence="4" id="KW-0804">Transcription</keyword>
<dbReference type="GO" id="GO:0005634">
    <property type="term" value="C:nucleus"/>
    <property type="evidence" value="ECO:0007669"/>
    <property type="project" value="UniProtKB-SubCell"/>
</dbReference>
<accession>A0AAN9TX61</accession>
<evidence type="ECO:0000313" key="9">
    <source>
        <dbReference type="EMBL" id="KAK7604555.1"/>
    </source>
</evidence>
<reference evidence="9 10" key="1">
    <citation type="submission" date="2024-03" db="EMBL/GenBank/DDBJ databases">
        <title>Adaptation during the transition from Ophiocordyceps entomopathogen to insect associate is accompanied by gene loss and intensified selection.</title>
        <authorList>
            <person name="Ward C.M."/>
            <person name="Onetto C.A."/>
            <person name="Borneman A.R."/>
        </authorList>
    </citation>
    <scope>NUCLEOTIDE SEQUENCE [LARGE SCALE GENOMIC DNA]</scope>
    <source>
        <strain evidence="9">AWRI1</strain>
        <tissue evidence="9">Single Adult Female</tissue>
    </source>
</reference>
<keyword evidence="5" id="KW-0539">Nucleus</keyword>
<feature type="domain" description="HTH myb-type" evidence="8">
    <location>
        <begin position="256"/>
        <end position="312"/>
    </location>
</feature>
<dbReference type="InterPro" id="IPR051575">
    <property type="entry name" value="Myb-like_DNA-bd"/>
</dbReference>
<dbReference type="PROSITE" id="PS51293">
    <property type="entry name" value="SANT"/>
    <property type="match status" value="1"/>
</dbReference>
<dbReference type="Gene3D" id="1.10.10.60">
    <property type="entry name" value="Homeodomain-like"/>
    <property type="match status" value="2"/>
</dbReference>
<comment type="subcellular location">
    <subcellularLocation>
        <location evidence="1">Nucleus</location>
    </subcellularLocation>
</comment>
<dbReference type="AlphaFoldDB" id="A0AAN9TX61"/>
<dbReference type="PROSITE" id="PS51294">
    <property type="entry name" value="HTH_MYB"/>
    <property type="match status" value="2"/>
</dbReference>
<dbReference type="PANTHER" id="PTHR46621:SF1">
    <property type="entry name" value="SNRNA-ACTIVATING PROTEIN COMPLEX SUBUNIT 4"/>
    <property type="match status" value="1"/>
</dbReference>
<evidence type="ECO:0008006" key="11">
    <source>
        <dbReference type="Google" id="ProtNLM"/>
    </source>
</evidence>
<dbReference type="GO" id="GO:0001006">
    <property type="term" value="F:RNA polymerase III type 3 promoter sequence-specific DNA binding"/>
    <property type="evidence" value="ECO:0007669"/>
    <property type="project" value="TreeGrafter"/>
</dbReference>
<dbReference type="GO" id="GO:0042796">
    <property type="term" value="P:snRNA transcription by RNA polymerase III"/>
    <property type="evidence" value="ECO:0007669"/>
    <property type="project" value="TreeGrafter"/>
</dbReference>
<evidence type="ECO:0000313" key="10">
    <source>
        <dbReference type="Proteomes" id="UP001367676"/>
    </source>
</evidence>
<dbReference type="GO" id="GO:0042795">
    <property type="term" value="P:snRNA transcription by RNA polymerase II"/>
    <property type="evidence" value="ECO:0007669"/>
    <property type="project" value="TreeGrafter"/>
</dbReference>
<evidence type="ECO:0000256" key="1">
    <source>
        <dbReference type="ARBA" id="ARBA00004123"/>
    </source>
</evidence>
<proteinExistence type="predicted"/>
<dbReference type="Proteomes" id="UP001367676">
    <property type="component" value="Unassembled WGS sequence"/>
</dbReference>
<sequence length="695" mass="82203">MLSSEDTLVIAEADSELKSLYDVYEKAKTLFDTLKNEHEANSSLNILDKMMKVNRNMTEILLLIQVKTKRSIRKRQEEIVELQSQIASKSEPQRKVTKTRSQLFNDKNTRKTNGRQSYYFQRDRSHHKHTYFDYETILKDGHNFLSCLPPTKSWRSSDAEELLDGVFHSIKLEKLDKLSSILRTKHKHSDEKLLSLEQELNTLKDASSFVEGFSITNFLSKEPADRDYDWNWISKKYLKNRFSPEECERVWHLVAKPSISKDEWTPEEDLFLRRMAMKNAFQNWSAVNEELPKCRSEFVCFVRYQTVFKKKRSPLKTWTSKENARFDIEVRKPSFSFSHFVSKFIPFQDKSKNQVVNHFRYRQRMRKKKSGLFSNRERFLVSSFVARGYSYGAIAQILGSRTSRQIKEYHLTMKGKLNRGPWNTHEILNLLRAVKYLGEHNWARISKSVEGRSSTQCRHKFAKLKMKNKEMIENDFKRNARSNKIEIARIKKFLKNEKRVKMSNSKNKRKSVDWKIESYFVQSLQEKTKSKGTDDEILFSESIFSLLKYLNFNVPREIEFPKEIFTWLTRDLASNSSALPFDDIFQECFSPVKNNEFRCCGRYSFFSSVLSKSVQVLPPNRCTINGFNLFSKNYEAFAGSNENVNFGEVWKKIDARAGKRKEFLEAKIQWYRIFKAMFYWPIKLKSISPEQLLQK</sequence>
<evidence type="ECO:0000256" key="3">
    <source>
        <dbReference type="ARBA" id="ARBA00023125"/>
    </source>
</evidence>
<protein>
    <recommendedName>
        <fullName evidence="11">snRNA-activating protein complex subunit 4</fullName>
    </recommendedName>
</protein>
<gene>
    <name evidence="9" type="ORF">V9T40_005741</name>
</gene>
<dbReference type="PANTHER" id="PTHR46621">
    <property type="entry name" value="SNRNA-ACTIVATING PROTEIN COMPLEX SUBUNIT 4"/>
    <property type="match status" value="1"/>
</dbReference>
<dbReference type="GO" id="GO:0019185">
    <property type="term" value="C:snRNA-activating protein complex"/>
    <property type="evidence" value="ECO:0007669"/>
    <property type="project" value="TreeGrafter"/>
</dbReference>
<feature type="domain" description="Myb-like" evidence="6">
    <location>
        <begin position="256"/>
        <end position="308"/>
    </location>
</feature>
<dbReference type="InterPro" id="IPR017884">
    <property type="entry name" value="SANT_dom"/>
</dbReference>
<dbReference type="SMART" id="SM00717">
    <property type="entry name" value="SANT"/>
    <property type="match status" value="4"/>
</dbReference>
<name>A0AAN9TX61_9HEMI</name>
<evidence type="ECO:0000259" key="6">
    <source>
        <dbReference type="PROSITE" id="PS50090"/>
    </source>
</evidence>
<evidence type="ECO:0000256" key="5">
    <source>
        <dbReference type="ARBA" id="ARBA00023242"/>
    </source>
</evidence>
<feature type="domain" description="Myb-like" evidence="6">
    <location>
        <begin position="414"/>
        <end position="465"/>
    </location>
</feature>
<dbReference type="Pfam" id="PF13921">
    <property type="entry name" value="Myb_DNA-bind_6"/>
    <property type="match status" value="1"/>
</dbReference>
<dbReference type="InterPro" id="IPR009057">
    <property type="entry name" value="Homeodomain-like_sf"/>
</dbReference>
<evidence type="ECO:0000259" key="8">
    <source>
        <dbReference type="PROSITE" id="PS51294"/>
    </source>
</evidence>
<keyword evidence="2" id="KW-0805">Transcription regulation</keyword>
<evidence type="ECO:0000259" key="7">
    <source>
        <dbReference type="PROSITE" id="PS51293"/>
    </source>
</evidence>
<dbReference type="EMBL" id="JBBCAQ010000003">
    <property type="protein sequence ID" value="KAK7604555.1"/>
    <property type="molecule type" value="Genomic_DNA"/>
</dbReference>
<feature type="domain" description="HTH myb-type" evidence="8">
    <location>
        <begin position="414"/>
        <end position="469"/>
    </location>
</feature>
<feature type="domain" description="SANT" evidence="7">
    <location>
        <begin position="422"/>
        <end position="469"/>
    </location>
</feature>
<organism evidence="9 10">
    <name type="scientific">Parthenolecanium corni</name>
    <dbReference type="NCBI Taxonomy" id="536013"/>
    <lineage>
        <taxon>Eukaryota</taxon>
        <taxon>Metazoa</taxon>
        <taxon>Ecdysozoa</taxon>
        <taxon>Arthropoda</taxon>
        <taxon>Hexapoda</taxon>
        <taxon>Insecta</taxon>
        <taxon>Pterygota</taxon>
        <taxon>Neoptera</taxon>
        <taxon>Paraneoptera</taxon>
        <taxon>Hemiptera</taxon>
        <taxon>Sternorrhyncha</taxon>
        <taxon>Coccoidea</taxon>
        <taxon>Coccidae</taxon>
        <taxon>Parthenolecanium</taxon>
    </lineage>
</organism>
<dbReference type="SUPFAM" id="SSF46689">
    <property type="entry name" value="Homeodomain-like"/>
    <property type="match status" value="2"/>
</dbReference>
<dbReference type="GO" id="GO:0000978">
    <property type="term" value="F:RNA polymerase II cis-regulatory region sequence-specific DNA binding"/>
    <property type="evidence" value="ECO:0007669"/>
    <property type="project" value="TreeGrafter"/>
</dbReference>
<keyword evidence="10" id="KW-1185">Reference proteome</keyword>
<evidence type="ECO:0000256" key="2">
    <source>
        <dbReference type="ARBA" id="ARBA00023015"/>
    </source>
</evidence>